<feature type="transmembrane region" description="Helical" evidence="1">
    <location>
        <begin position="40"/>
        <end position="59"/>
    </location>
</feature>
<keyword evidence="1" id="KW-1133">Transmembrane helix</keyword>
<name>A0ABQ7ZNZ9_BRANA</name>
<keyword evidence="3" id="KW-1185">Reference proteome</keyword>
<evidence type="ECO:0008006" key="4">
    <source>
        <dbReference type="Google" id="ProtNLM"/>
    </source>
</evidence>
<protein>
    <recommendedName>
        <fullName evidence="4">Transmembrane protein</fullName>
    </recommendedName>
</protein>
<proteinExistence type="predicted"/>
<keyword evidence="1" id="KW-0472">Membrane</keyword>
<evidence type="ECO:0000256" key="1">
    <source>
        <dbReference type="SAM" id="Phobius"/>
    </source>
</evidence>
<evidence type="ECO:0000313" key="2">
    <source>
        <dbReference type="EMBL" id="KAH0881891.1"/>
    </source>
</evidence>
<accession>A0ABQ7ZNZ9</accession>
<sequence length="259" mass="28548">MNARIVMSRRRVVNDRVVNHLDVTVYKCFHRKITIISIMVLRRFLLPFSFITAAAAAALKSPSLLSSAVKTPRGMCSCSSGFVDLHYSTFVFTCNGDDSRAHYVFGFGIKWLTWSLLGVVALMIMIRIVVMMVWFLELLFHVRNVTEEVGESKERVLSVMALSEKSLIQVLLTESNELDSVVKLAFAVMVAAACMTTWVVVVAAMETQPLVGSVVTCGGSAVNDMETALEEVEVEGEDADVEEKEVVADVEVTVVLPAF</sequence>
<evidence type="ECO:0000313" key="3">
    <source>
        <dbReference type="Proteomes" id="UP000824890"/>
    </source>
</evidence>
<comment type="caution">
    <text evidence="2">The sequence shown here is derived from an EMBL/GenBank/DDBJ whole genome shotgun (WGS) entry which is preliminary data.</text>
</comment>
<dbReference type="EMBL" id="JAGKQM010000014">
    <property type="protein sequence ID" value="KAH0881891.1"/>
    <property type="molecule type" value="Genomic_DNA"/>
</dbReference>
<reference evidence="2 3" key="1">
    <citation type="submission" date="2021-05" db="EMBL/GenBank/DDBJ databases">
        <title>Genome Assembly of Synthetic Allotetraploid Brassica napus Reveals Homoeologous Exchanges between Subgenomes.</title>
        <authorList>
            <person name="Davis J.T."/>
        </authorList>
    </citation>
    <scope>NUCLEOTIDE SEQUENCE [LARGE SCALE GENOMIC DNA]</scope>
    <source>
        <strain evidence="3">cv. Da-Ae</strain>
        <tissue evidence="2">Seedling</tissue>
    </source>
</reference>
<feature type="transmembrane region" description="Helical" evidence="1">
    <location>
        <begin position="111"/>
        <end position="136"/>
    </location>
</feature>
<gene>
    <name evidence="2" type="ORF">HID58_057987</name>
</gene>
<keyword evidence="1" id="KW-0812">Transmembrane</keyword>
<organism evidence="2 3">
    <name type="scientific">Brassica napus</name>
    <name type="common">Rape</name>
    <dbReference type="NCBI Taxonomy" id="3708"/>
    <lineage>
        <taxon>Eukaryota</taxon>
        <taxon>Viridiplantae</taxon>
        <taxon>Streptophyta</taxon>
        <taxon>Embryophyta</taxon>
        <taxon>Tracheophyta</taxon>
        <taxon>Spermatophyta</taxon>
        <taxon>Magnoliopsida</taxon>
        <taxon>eudicotyledons</taxon>
        <taxon>Gunneridae</taxon>
        <taxon>Pentapetalae</taxon>
        <taxon>rosids</taxon>
        <taxon>malvids</taxon>
        <taxon>Brassicales</taxon>
        <taxon>Brassicaceae</taxon>
        <taxon>Brassiceae</taxon>
        <taxon>Brassica</taxon>
    </lineage>
</organism>
<dbReference type="Proteomes" id="UP000824890">
    <property type="component" value="Unassembled WGS sequence"/>
</dbReference>
<feature type="transmembrane region" description="Helical" evidence="1">
    <location>
        <begin position="184"/>
        <end position="204"/>
    </location>
</feature>